<organism evidence="2 3">
    <name type="scientific">Sinorhizobium saheli</name>
    <dbReference type="NCBI Taxonomy" id="36856"/>
    <lineage>
        <taxon>Bacteria</taxon>
        <taxon>Pseudomonadati</taxon>
        <taxon>Pseudomonadota</taxon>
        <taxon>Alphaproteobacteria</taxon>
        <taxon>Hyphomicrobiales</taxon>
        <taxon>Rhizobiaceae</taxon>
        <taxon>Sinorhizobium/Ensifer group</taxon>
        <taxon>Sinorhizobium</taxon>
    </lineage>
</organism>
<feature type="domain" description="VOC" evidence="1">
    <location>
        <begin position="4"/>
        <end position="133"/>
    </location>
</feature>
<evidence type="ECO:0000259" key="1">
    <source>
        <dbReference type="PROSITE" id="PS51819"/>
    </source>
</evidence>
<protein>
    <submittedName>
        <fullName evidence="2">Glyoxalase</fullName>
    </submittedName>
</protein>
<dbReference type="PROSITE" id="PS51819">
    <property type="entry name" value="VOC"/>
    <property type="match status" value="1"/>
</dbReference>
<reference evidence="2 3" key="1">
    <citation type="submission" date="2015-11" db="EMBL/GenBank/DDBJ databases">
        <title>Ensifer anhuiense sp. nov., an effective nitrogen fixation bacterium with Glycine soja.</title>
        <authorList>
            <person name="Yan H."/>
            <person name="Chen W."/>
        </authorList>
    </citation>
    <scope>NUCLEOTIDE SEQUENCE [LARGE SCALE GENOMIC DNA]</scope>
    <source>
        <strain evidence="2 3">LMG 7837</strain>
    </source>
</reference>
<gene>
    <name evidence="2" type="ORF">ATB98_00305</name>
</gene>
<dbReference type="Pfam" id="PF00903">
    <property type="entry name" value="Glyoxalase"/>
    <property type="match status" value="1"/>
</dbReference>
<accession>A0A178YM55</accession>
<name>A0A178YM55_SINSA</name>
<dbReference type="Proteomes" id="UP000078507">
    <property type="component" value="Unassembled WGS sequence"/>
</dbReference>
<dbReference type="SUPFAM" id="SSF54593">
    <property type="entry name" value="Glyoxalase/Bleomycin resistance protein/Dihydroxybiphenyl dioxygenase"/>
    <property type="match status" value="1"/>
</dbReference>
<keyword evidence="3" id="KW-1185">Reference proteome</keyword>
<dbReference type="InterPro" id="IPR037523">
    <property type="entry name" value="VOC_core"/>
</dbReference>
<dbReference type="OrthoDB" id="9798430at2"/>
<dbReference type="PANTHER" id="PTHR36503">
    <property type="entry name" value="BLR2520 PROTEIN"/>
    <property type="match status" value="1"/>
</dbReference>
<dbReference type="PANTHER" id="PTHR36503:SF1">
    <property type="entry name" value="BLR2520 PROTEIN"/>
    <property type="match status" value="1"/>
</dbReference>
<evidence type="ECO:0000313" key="2">
    <source>
        <dbReference type="EMBL" id="OAP48610.1"/>
    </source>
</evidence>
<dbReference type="InterPro" id="IPR029068">
    <property type="entry name" value="Glyas_Bleomycin-R_OHBP_Dase"/>
</dbReference>
<dbReference type="Gene3D" id="3.10.180.10">
    <property type="entry name" value="2,3-Dihydroxybiphenyl 1,2-Dioxygenase, domain 1"/>
    <property type="match status" value="1"/>
</dbReference>
<dbReference type="InterPro" id="IPR004360">
    <property type="entry name" value="Glyas_Fos-R_dOase_dom"/>
</dbReference>
<dbReference type="RefSeq" id="WP_066870284.1">
    <property type="nucleotide sequence ID" value="NZ_LNQB01000060.1"/>
</dbReference>
<dbReference type="EMBL" id="LNQB01000060">
    <property type="protein sequence ID" value="OAP48610.1"/>
    <property type="molecule type" value="Genomic_DNA"/>
</dbReference>
<sequence length="140" mass="15311">MRPRLKVLTLAVDDLERSLAFYRDGMGLPTKGIIGQEFEDGAVVFIHMNDALILALYPAASLAKDARVGVTQQRLGAVSIGHVVNSKEEVDAVMKQAADGGAVVTDPACERFWGGYSGYFHDPDGHLWEIAWNPQWTVPD</sequence>
<evidence type="ECO:0000313" key="3">
    <source>
        <dbReference type="Proteomes" id="UP000078507"/>
    </source>
</evidence>
<dbReference type="STRING" id="36856.ATB98_00305"/>
<comment type="caution">
    <text evidence="2">The sequence shown here is derived from an EMBL/GenBank/DDBJ whole genome shotgun (WGS) entry which is preliminary data.</text>
</comment>
<dbReference type="AlphaFoldDB" id="A0A178YM55"/>
<proteinExistence type="predicted"/>